<feature type="compositionally biased region" description="Pro residues" evidence="1">
    <location>
        <begin position="57"/>
        <end position="69"/>
    </location>
</feature>
<dbReference type="Proteomes" id="UP001187343">
    <property type="component" value="Unassembled WGS sequence"/>
</dbReference>
<gene>
    <name evidence="2" type="ORF">Q8A67_010102</name>
</gene>
<evidence type="ECO:0000313" key="3">
    <source>
        <dbReference type="Proteomes" id="UP001187343"/>
    </source>
</evidence>
<sequence length="242" mass="26131">MSESNSPLSNNPSDAQHPSVSLDGAQHTNGRQISEIESVGRRPSQAIPRIPRRQGSPTPPPSRRPPPSPASSYTWVLHSVPAIQKWTVACLRQALRKADVYYSRRIPPPAPAHSKFSPYPLPEAWPTAPPPNSSMRLPPLAAQAHYSSMLPALSPLPSISAPQTRCQREAASGGHCFLFSLSFSRSFTLASAVLMPIPPNGLDPGTTSCRQQHQGSDASRTHYLLSLQLQSLSQSCQPVVGL</sequence>
<comment type="caution">
    <text evidence="2">The sequence shown here is derived from an EMBL/GenBank/DDBJ whole genome shotgun (WGS) entry which is preliminary data.</text>
</comment>
<dbReference type="AlphaFoldDB" id="A0AA88PRR1"/>
<evidence type="ECO:0000313" key="2">
    <source>
        <dbReference type="EMBL" id="KAK2898684.1"/>
    </source>
</evidence>
<evidence type="ECO:0000256" key="1">
    <source>
        <dbReference type="SAM" id="MobiDB-lite"/>
    </source>
</evidence>
<protein>
    <submittedName>
        <fullName evidence="2">Uncharacterized protein</fullName>
    </submittedName>
</protein>
<feature type="region of interest" description="Disordered" evidence="1">
    <location>
        <begin position="1"/>
        <end position="70"/>
    </location>
</feature>
<feature type="compositionally biased region" description="Low complexity" evidence="1">
    <location>
        <begin position="1"/>
        <end position="13"/>
    </location>
</feature>
<proteinExistence type="predicted"/>
<organism evidence="2 3">
    <name type="scientific">Cirrhinus molitorella</name>
    <name type="common">mud carp</name>
    <dbReference type="NCBI Taxonomy" id="172907"/>
    <lineage>
        <taxon>Eukaryota</taxon>
        <taxon>Metazoa</taxon>
        <taxon>Chordata</taxon>
        <taxon>Craniata</taxon>
        <taxon>Vertebrata</taxon>
        <taxon>Euteleostomi</taxon>
        <taxon>Actinopterygii</taxon>
        <taxon>Neopterygii</taxon>
        <taxon>Teleostei</taxon>
        <taxon>Ostariophysi</taxon>
        <taxon>Cypriniformes</taxon>
        <taxon>Cyprinidae</taxon>
        <taxon>Labeoninae</taxon>
        <taxon>Labeonini</taxon>
        <taxon>Cirrhinus</taxon>
    </lineage>
</organism>
<reference evidence="2" key="1">
    <citation type="submission" date="2023-08" db="EMBL/GenBank/DDBJ databases">
        <title>Chromosome-level Genome Assembly of mud carp (Cirrhinus molitorella).</title>
        <authorList>
            <person name="Liu H."/>
        </authorList>
    </citation>
    <scope>NUCLEOTIDE SEQUENCE</scope>
    <source>
        <strain evidence="2">Prfri</strain>
        <tissue evidence="2">Muscle</tissue>
    </source>
</reference>
<accession>A0AA88PRR1</accession>
<keyword evidence="3" id="KW-1185">Reference proteome</keyword>
<dbReference type="EMBL" id="JAUYZG010000009">
    <property type="protein sequence ID" value="KAK2898684.1"/>
    <property type="molecule type" value="Genomic_DNA"/>
</dbReference>
<name>A0AA88PRR1_9TELE</name>